<protein>
    <submittedName>
        <fullName evidence="1">Uncharacterized protein</fullName>
    </submittedName>
</protein>
<reference evidence="1 2" key="1">
    <citation type="submission" date="2020-02" db="EMBL/GenBank/DDBJ databases">
        <title>Draft genome sequence of Haematococcus lacustris strain NIES-144.</title>
        <authorList>
            <person name="Morimoto D."/>
            <person name="Nakagawa S."/>
            <person name="Yoshida T."/>
            <person name="Sawayama S."/>
        </authorList>
    </citation>
    <scope>NUCLEOTIDE SEQUENCE [LARGE SCALE GENOMIC DNA]</scope>
    <source>
        <strain evidence="1 2">NIES-144</strain>
    </source>
</reference>
<comment type="caution">
    <text evidence="1">The sequence shown here is derived from an EMBL/GenBank/DDBJ whole genome shotgun (WGS) entry which is preliminary data.</text>
</comment>
<name>A0A699ZMN8_HAELA</name>
<organism evidence="1 2">
    <name type="scientific">Haematococcus lacustris</name>
    <name type="common">Green alga</name>
    <name type="synonym">Haematococcus pluvialis</name>
    <dbReference type="NCBI Taxonomy" id="44745"/>
    <lineage>
        <taxon>Eukaryota</taxon>
        <taxon>Viridiplantae</taxon>
        <taxon>Chlorophyta</taxon>
        <taxon>core chlorophytes</taxon>
        <taxon>Chlorophyceae</taxon>
        <taxon>CS clade</taxon>
        <taxon>Chlamydomonadales</taxon>
        <taxon>Haematococcaceae</taxon>
        <taxon>Haematococcus</taxon>
    </lineage>
</organism>
<accession>A0A699ZMN8</accession>
<evidence type="ECO:0000313" key="1">
    <source>
        <dbReference type="EMBL" id="GFH23431.1"/>
    </source>
</evidence>
<proteinExistence type="predicted"/>
<gene>
    <name evidence="1" type="ORF">HaLaN_21042</name>
</gene>
<sequence length="141" mass="14955">MAPSLQLYNRRLEGRGGHSHPSNPSTCCTCAAATAAGECGSGMQRYACDVACSSTRVRAQQSLSSWLGYSWLGYSWTGCGGPADCGAGHNIPGAGGLCGQHVRHSPPACRHDVRAVQHLWLPVRHHWGHCSRLHCAAHAVV</sequence>
<evidence type="ECO:0000313" key="2">
    <source>
        <dbReference type="Proteomes" id="UP000485058"/>
    </source>
</evidence>
<dbReference type="EMBL" id="BLLF01002271">
    <property type="protein sequence ID" value="GFH23431.1"/>
    <property type="molecule type" value="Genomic_DNA"/>
</dbReference>
<keyword evidence="2" id="KW-1185">Reference proteome</keyword>
<dbReference type="AlphaFoldDB" id="A0A699ZMN8"/>
<dbReference type="Proteomes" id="UP000485058">
    <property type="component" value="Unassembled WGS sequence"/>
</dbReference>